<dbReference type="CDD" id="cd02440">
    <property type="entry name" value="AdoMet_MTases"/>
    <property type="match status" value="1"/>
</dbReference>
<accession>A0A5B8IBP1</accession>
<sequence length="267" mass="28793">MTDPGDGTTTIDTAKAHSARIYDYILGGKDHYPVDAAAAEQVLKVLPGARQAAHANRGFMRRAARLLARRGLRQFLDIGTGIPTRPNLHQVVQQIVPDARITYVDHDPVVLRHAEALLRGTPAGRTEYIQADVREPEKIIAGAREVLDFDEPVVLSTIALLHFVGDDADPRGLLETLLEPLAPGSALMLSHGTADLDPATMAGIVEIYRANGVPLRMRSHAEVGELVAGLDLLEPGLVALEEWPHEPEEDVADTKGAPVYACVGIKP</sequence>
<keyword evidence="2" id="KW-1185">Reference proteome</keyword>
<dbReference type="KEGG" id="sqz:FQU76_02250"/>
<evidence type="ECO:0000313" key="2">
    <source>
        <dbReference type="Proteomes" id="UP000320580"/>
    </source>
</evidence>
<dbReference type="InterPro" id="IPR029063">
    <property type="entry name" value="SAM-dependent_MTases_sf"/>
</dbReference>
<dbReference type="RefSeq" id="WP_146478839.1">
    <property type="nucleotide sequence ID" value="NZ_CP042266.1"/>
</dbReference>
<dbReference type="InterPro" id="IPR006764">
    <property type="entry name" value="SAM_dep_MeTrfase_SAV2177_type"/>
</dbReference>
<dbReference type="Proteomes" id="UP000320580">
    <property type="component" value="Chromosome"/>
</dbReference>
<dbReference type="GO" id="GO:0008168">
    <property type="term" value="F:methyltransferase activity"/>
    <property type="evidence" value="ECO:0007669"/>
    <property type="project" value="UniProtKB-KW"/>
</dbReference>
<evidence type="ECO:0000313" key="1">
    <source>
        <dbReference type="EMBL" id="QDY75528.1"/>
    </source>
</evidence>
<gene>
    <name evidence="1" type="ORF">FQU76_02250</name>
</gene>
<keyword evidence="1" id="KW-0808">Transferase</keyword>
<keyword evidence="1" id="KW-0489">Methyltransferase</keyword>
<dbReference type="Pfam" id="PF04672">
    <property type="entry name" value="Methyltransf_19"/>
    <property type="match status" value="1"/>
</dbReference>
<dbReference type="AlphaFoldDB" id="A0A5B8IBP1"/>
<dbReference type="Gene3D" id="3.40.50.150">
    <property type="entry name" value="Vaccinia Virus protein VP39"/>
    <property type="match status" value="1"/>
</dbReference>
<proteinExistence type="predicted"/>
<name>A0A5B8IBP1_9ACTN</name>
<organism evidence="1 2">
    <name type="scientific">Streptomyces qinzhouensis</name>
    <dbReference type="NCBI Taxonomy" id="2599401"/>
    <lineage>
        <taxon>Bacteria</taxon>
        <taxon>Bacillati</taxon>
        <taxon>Actinomycetota</taxon>
        <taxon>Actinomycetes</taxon>
        <taxon>Kitasatosporales</taxon>
        <taxon>Streptomycetaceae</taxon>
        <taxon>Streptomyces</taxon>
    </lineage>
</organism>
<protein>
    <submittedName>
        <fullName evidence="1">SAM-dependent methyltransferase</fullName>
    </submittedName>
</protein>
<dbReference type="EMBL" id="CP042266">
    <property type="protein sequence ID" value="QDY75528.1"/>
    <property type="molecule type" value="Genomic_DNA"/>
</dbReference>
<reference evidence="1 2" key="1">
    <citation type="submission" date="2019-07" db="EMBL/GenBank/DDBJ databases">
        <authorList>
            <person name="Zhu P."/>
        </authorList>
    </citation>
    <scope>NUCLEOTIDE SEQUENCE [LARGE SCALE GENOMIC DNA]</scope>
    <source>
        <strain evidence="1 2">SSL-25</strain>
    </source>
</reference>
<dbReference type="PIRSF" id="PIRSF017393">
    <property type="entry name" value="MTase_SAV2177"/>
    <property type="match status" value="1"/>
</dbReference>
<dbReference type="SUPFAM" id="SSF53335">
    <property type="entry name" value="S-adenosyl-L-methionine-dependent methyltransferases"/>
    <property type="match status" value="1"/>
</dbReference>
<dbReference type="GO" id="GO:0032259">
    <property type="term" value="P:methylation"/>
    <property type="evidence" value="ECO:0007669"/>
    <property type="project" value="UniProtKB-KW"/>
</dbReference>
<dbReference type="OrthoDB" id="4134439at2"/>